<gene>
    <name evidence="2" type="ORF">AVDCRST_MAG66-3794</name>
</gene>
<evidence type="ECO:0000313" key="2">
    <source>
        <dbReference type="EMBL" id="CAA9432628.1"/>
    </source>
</evidence>
<dbReference type="InterPro" id="IPR014030">
    <property type="entry name" value="Ketoacyl_synth_N"/>
</dbReference>
<feature type="domain" description="Beta-ketoacyl synthase-like N-terminal" evidence="1">
    <location>
        <begin position="43"/>
        <end position="166"/>
    </location>
</feature>
<dbReference type="Pfam" id="PF00109">
    <property type="entry name" value="ketoacyl-synt"/>
    <property type="match status" value="1"/>
</dbReference>
<organism evidence="2">
    <name type="scientific">uncultured Pseudonocardia sp</name>
    <dbReference type="NCBI Taxonomy" id="211455"/>
    <lineage>
        <taxon>Bacteria</taxon>
        <taxon>Bacillati</taxon>
        <taxon>Actinomycetota</taxon>
        <taxon>Actinomycetes</taxon>
        <taxon>Pseudonocardiales</taxon>
        <taxon>Pseudonocardiaceae</taxon>
        <taxon>Pseudonocardia</taxon>
        <taxon>environmental samples</taxon>
    </lineage>
</organism>
<dbReference type="InterPro" id="IPR016039">
    <property type="entry name" value="Thiolase-like"/>
</dbReference>
<reference evidence="2" key="1">
    <citation type="submission" date="2020-02" db="EMBL/GenBank/DDBJ databases">
        <authorList>
            <person name="Meier V. D."/>
        </authorList>
    </citation>
    <scope>NUCLEOTIDE SEQUENCE</scope>
    <source>
        <strain evidence="2">AVDCRST_MAG66</strain>
    </source>
</reference>
<accession>A0A6J4Q2A0</accession>
<dbReference type="GO" id="GO:0016746">
    <property type="term" value="F:acyltransferase activity"/>
    <property type="evidence" value="ECO:0007669"/>
    <property type="project" value="InterPro"/>
</dbReference>
<dbReference type="AlphaFoldDB" id="A0A6J4Q2A0"/>
<protein>
    <recommendedName>
        <fullName evidence="1">Beta-ketoacyl synthase-like N-terminal domain-containing protein</fullName>
    </recommendedName>
</protein>
<sequence>MTPRVVLRRWAVDAPRWPGGTDGAIPAHERAAEVLGRKGLLGTEPATRSALCAVHRLLGLADGAARNDGEPDPSTAVVVSSNLGNAATVAGVARTVRASGVRAASPLDAPNASSNVLASAVALRFRFGGPNVTVCSGHPSGLDAIGLGRLLIVAGRARRSVVVGVEPGGEVAEHLCPGIGGGAVGAVVLEADDGEPDGSPLLGPVVDDRRAGGSRLRIEHGDGDRDIDVDGAGSTYGARGVLQVALGAAALHADPAARAAHVTCGAAGDGFRSTHLGRNP</sequence>
<evidence type="ECO:0000259" key="1">
    <source>
        <dbReference type="Pfam" id="PF00109"/>
    </source>
</evidence>
<dbReference type="EMBL" id="CADCUS010000488">
    <property type="protein sequence ID" value="CAA9432628.1"/>
    <property type="molecule type" value="Genomic_DNA"/>
</dbReference>
<dbReference type="SUPFAM" id="SSF53901">
    <property type="entry name" value="Thiolase-like"/>
    <property type="match status" value="1"/>
</dbReference>
<proteinExistence type="predicted"/>
<name>A0A6J4Q2A0_9PSEU</name>
<dbReference type="Gene3D" id="3.40.47.10">
    <property type="match status" value="1"/>
</dbReference>